<dbReference type="EC" id="2.3.1.181" evidence="5"/>
<comment type="function">
    <text evidence="4 5">Catalyzes the transfer of endogenously produced octanoic acid from octanoyl-acyl-carrier-protein onto the lipoyl domains of lipoate-dependent enzymes. Lipoyl-ACP can also act as a substrate although octanoyl-ACP is likely to be the physiological substrate.</text>
</comment>
<dbReference type="InterPro" id="IPR045864">
    <property type="entry name" value="aa-tRNA-synth_II/BPL/LPL"/>
</dbReference>
<evidence type="ECO:0000259" key="6">
    <source>
        <dbReference type="PROSITE" id="PS51733"/>
    </source>
</evidence>
<proteinExistence type="inferred from homology"/>
<dbReference type="UniPathway" id="UPA00538">
    <property type="reaction ID" value="UER00592"/>
</dbReference>
<dbReference type="PROSITE" id="PS51733">
    <property type="entry name" value="BPL_LPL_CATALYTIC"/>
    <property type="match status" value="1"/>
</dbReference>
<keyword evidence="2 5" id="KW-0808">Transferase</keyword>
<evidence type="ECO:0000313" key="7">
    <source>
        <dbReference type="EMBL" id="QDU38756.1"/>
    </source>
</evidence>
<comment type="pathway">
    <text evidence="1 5">Protein modification; protein lipoylation via endogenous pathway; protein N(6)-(lipoyl)lysine from octanoyl-[acyl-carrier-protein]: step 1/2.</text>
</comment>
<dbReference type="InterPro" id="IPR004143">
    <property type="entry name" value="BPL_LPL_catalytic"/>
</dbReference>
<dbReference type="AlphaFoldDB" id="A0A517Z8E8"/>
<accession>A0A517Z8E8</accession>
<name>A0A517Z8E8_9PLAN</name>
<evidence type="ECO:0000256" key="2">
    <source>
        <dbReference type="ARBA" id="ARBA00022679"/>
    </source>
</evidence>
<evidence type="ECO:0000256" key="3">
    <source>
        <dbReference type="ARBA" id="ARBA00023315"/>
    </source>
</evidence>
<dbReference type="OrthoDB" id="9787061at2"/>
<dbReference type="InterPro" id="IPR000544">
    <property type="entry name" value="Octanoyltransferase"/>
</dbReference>
<sequence>MSSGWNNTSGAAAHTASLEVHLLGLVDFDAALALQEYLVFETAGRTDAQGTLLLCEHPPVITMGREASRSNVQTDSAELRRQGIDVRWLSRGGGSAVHSPGQLAIYPILPLDRLELGLMDFRRRLEDAAAATCREVRVPAKRSDEQPGLWSRGGHVAMFGAAVKSWVSYHGLYLNVAPRPQYLRMVQTNRTGEQTTSLQAQRLRRIPMHGVRESLVRHISNRFGYERVHVYTGHPALRRETRRIIVHA</sequence>
<evidence type="ECO:0000256" key="5">
    <source>
        <dbReference type="PIRNR" id="PIRNR016262"/>
    </source>
</evidence>
<dbReference type="PANTHER" id="PTHR10993:SF7">
    <property type="entry name" value="LIPOYLTRANSFERASE 2, MITOCHONDRIAL-RELATED"/>
    <property type="match status" value="1"/>
</dbReference>
<dbReference type="Proteomes" id="UP000320496">
    <property type="component" value="Chromosome"/>
</dbReference>
<evidence type="ECO:0000313" key="8">
    <source>
        <dbReference type="Proteomes" id="UP000320496"/>
    </source>
</evidence>
<comment type="similarity">
    <text evidence="5">Belongs to the LipB family.</text>
</comment>
<dbReference type="RefSeq" id="WP_145370006.1">
    <property type="nucleotide sequence ID" value="NZ_CP036275.1"/>
</dbReference>
<organism evidence="7 8">
    <name type="scientific">Maioricimonas rarisocia</name>
    <dbReference type="NCBI Taxonomy" id="2528026"/>
    <lineage>
        <taxon>Bacteria</taxon>
        <taxon>Pseudomonadati</taxon>
        <taxon>Planctomycetota</taxon>
        <taxon>Planctomycetia</taxon>
        <taxon>Planctomycetales</taxon>
        <taxon>Planctomycetaceae</taxon>
        <taxon>Maioricimonas</taxon>
    </lineage>
</organism>
<dbReference type="Pfam" id="PF21948">
    <property type="entry name" value="LplA-B_cat"/>
    <property type="match status" value="1"/>
</dbReference>
<gene>
    <name evidence="7" type="primary">lipB</name>
    <name evidence="7" type="ORF">Mal4_30860</name>
</gene>
<dbReference type="PIRSF" id="PIRSF016262">
    <property type="entry name" value="LPLase"/>
    <property type="match status" value="1"/>
</dbReference>
<keyword evidence="3 5" id="KW-0012">Acyltransferase</keyword>
<dbReference type="GO" id="GO:0009249">
    <property type="term" value="P:protein lipoylation"/>
    <property type="evidence" value="ECO:0007669"/>
    <property type="project" value="InterPro"/>
</dbReference>
<comment type="catalytic activity">
    <reaction evidence="5">
        <text>octanoyl-[ACP] + L-lysyl-[protein] = N(6)-octanoyl-L-lysyl-[protein] + holo-[ACP] + H(+)</text>
        <dbReference type="Rhea" id="RHEA:17665"/>
        <dbReference type="Rhea" id="RHEA-COMP:9636"/>
        <dbReference type="Rhea" id="RHEA-COMP:9685"/>
        <dbReference type="Rhea" id="RHEA-COMP:9752"/>
        <dbReference type="Rhea" id="RHEA-COMP:9928"/>
        <dbReference type="ChEBI" id="CHEBI:15378"/>
        <dbReference type="ChEBI" id="CHEBI:29969"/>
        <dbReference type="ChEBI" id="CHEBI:64479"/>
        <dbReference type="ChEBI" id="CHEBI:78463"/>
        <dbReference type="ChEBI" id="CHEBI:78809"/>
        <dbReference type="EC" id="2.3.1.181"/>
    </reaction>
</comment>
<reference evidence="7 8" key="1">
    <citation type="submission" date="2019-02" db="EMBL/GenBank/DDBJ databases">
        <title>Deep-cultivation of Planctomycetes and their phenomic and genomic characterization uncovers novel biology.</title>
        <authorList>
            <person name="Wiegand S."/>
            <person name="Jogler M."/>
            <person name="Boedeker C."/>
            <person name="Pinto D."/>
            <person name="Vollmers J."/>
            <person name="Rivas-Marin E."/>
            <person name="Kohn T."/>
            <person name="Peeters S.H."/>
            <person name="Heuer A."/>
            <person name="Rast P."/>
            <person name="Oberbeckmann S."/>
            <person name="Bunk B."/>
            <person name="Jeske O."/>
            <person name="Meyerdierks A."/>
            <person name="Storesund J.E."/>
            <person name="Kallscheuer N."/>
            <person name="Luecker S."/>
            <person name="Lage O.M."/>
            <person name="Pohl T."/>
            <person name="Merkel B.J."/>
            <person name="Hornburger P."/>
            <person name="Mueller R.-W."/>
            <person name="Bruemmer F."/>
            <person name="Labrenz M."/>
            <person name="Spormann A.M."/>
            <person name="Op den Camp H."/>
            <person name="Overmann J."/>
            <person name="Amann R."/>
            <person name="Jetten M.S.M."/>
            <person name="Mascher T."/>
            <person name="Medema M.H."/>
            <person name="Devos D.P."/>
            <person name="Kaster A.-K."/>
            <person name="Ovreas L."/>
            <person name="Rohde M."/>
            <person name="Galperin M.Y."/>
            <person name="Jogler C."/>
        </authorList>
    </citation>
    <scope>NUCLEOTIDE SEQUENCE [LARGE SCALE GENOMIC DNA]</scope>
    <source>
        <strain evidence="7 8">Mal4</strain>
    </source>
</reference>
<dbReference type="Gene3D" id="3.30.930.10">
    <property type="entry name" value="Bira Bifunctional Protein, Domain 2"/>
    <property type="match status" value="1"/>
</dbReference>
<evidence type="ECO:0000256" key="4">
    <source>
        <dbReference type="ARBA" id="ARBA00024732"/>
    </source>
</evidence>
<keyword evidence="8" id="KW-1185">Reference proteome</keyword>
<dbReference type="KEGG" id="mri:Mal4_30860"/>
<dbReference type="GO" id="GO:0033819">
    <property type="term" value="F:lipoyl(octanoyl) transferase activity"/>
    <property type="evidence" value="ECO:0007669"/>
    <property type="project" value="UniProtKB-EC"/>
</dbReference>
<dbReference type="EMBL" id="CP036275">
    <property type="protein sequence ID" value="QDU38756.1"/>
    <property type="molecule type" value="Genomic_DNA"/>
</dbReference>
<protein>
    <recommendedName>
        <fullName evidence="5">Octanoyltransferase</fullName>
        <ecNumber evidence="5">2.3.1.181</ecNumber>
    </recommendedName>
</protein>
<evidence type="ECO:0000256" key="1">
    <source>
        <dbReference type="ARBA" id="ARBA00004821"/>
    </source>
</evidence>
<feature type="domain" description="BPL/LPL catalytic" evidence="6">
    <location>
        <begin position="46"/>
        <end position="227"/>
    </location>
</feature>
<dbReference type="SUPFAM" id="SSF55681">
    <property type="entry name" value="Class II aaRS and biotin synthetases"/>
    <property type="match status" value="1"/>
</dbReference>
<dbReference type="PANTHER" id="PTHR10993">
    <property type="entry name" value="OCTANOYLTRANSFERASE"/>
    <property type="match status" value="1"/>
</dbReference>